<gene>
    <name evidence="1" type="ORF">SAMN05660691_04117</name>
</gene>
<dbReference type="RefSeq" id="WP_092797111.1">
    <property type="nucleotide sequence ID" value="NZ_FNXF01000031.1"/>
</dbReference>
<evidence type="ECO:0000313" key="1">
    <source>
        <dbReference type="EMBL" id="SEI13681.1"/>
    </source>
</evidence>
<proteinExistence type="predicted"/>
<reference evidence="2" key="1">
    <citation type="submission" date="2016-10" db="EMBL/GenBank/DDBJ databases">
        <authorList>
            <person name="Varghese N."/>
            <person name="Submissions S."/>
        </authorList>
    </citation>
    <scope>NUCLEOTIDE SEQUENCE [LARGE SCALE GENOMIC DNA]</scope>
    <source>
        <strain evidence="2">DSM 17616</strain>
    </source>
</reference>
<dbReference type="Proteomes" id="UP000199371">
    <property type="component" value="Unassembled WGS sequence"/>
</dbReference>
<dbReference type="STRING" id="173990.SAMN05660691_04117"/>
<accession>A0A1H6NET2</accession>
<evidence type="ECO:0008006" key="3">
    <source>
        <dbReference type="Google" id="ProtNLM"/>
    </source>
</evidence>
<name>A0A1H6NET2_9GAMM</name>
<dbReference type="EMBL" id="FNXF01000031">
    <property type="protein sequence ID" value="SEI13681.1"/>
    <property type="molecule type" value="Genomic_DNA"/>
</dbReference>
<dbReference type="AlphaFoldDB" id="A0A1H6NET2"/>
<dbReference type="PROSITE" id="PS51257">
    <property type="entry name" value="PROKAR_LIPOPROTEIN"/>
    <property type="match status" value="1"/>
</dbReference>
<keyword evidence="2" id="KW-1185">Reference proteome</keyword>
<sequence>MNKNLALFYIFFVVTLSSCSFVDGEIKSFLKCGLAANQLGEHQAVEMISSKMKAYVNEEKIEGSARYVMELGQEVRDELDLYSKGLERQEYTLAKIYNSSKCLDMHEQEKIDMPFKYYLVYIFL</sequence>
<evidence type="ECO:0000313" key="2">
    <source>
        <dbReference type="Proteomes" id="UP000199371"/>
    </source>
</evidence>
<organism evidence="1 2">
    <name type="scientific">Rheinheimera pacifica</name>
    <dbReference type="NCBI Taxonomy" id="173990"/>
    <lineage>
        <taxon>Bacteria</taxon>
        <taxon>Pseudomonadati</taxon>
        <taxon>Pseudomonadota</taxon>
        <taxon>Gammaproteobacteria</taxon>
        <taxon>Chromatiales</taxon>
        <taxon>Chromatiaceae</taxon>
        <taxon>Rheinheimera</taxon>
    </lineage>
</organism>
<protein>
    <recommendedName>
        <fullName evidence="3">Lipoprotein</fullName>
    </recommendedName>
</protein>